<dbReference type="Gene3D" id="2.10.109.10">
    <property type="entry name" value="Umud Fragment, subunit A"/>
    <property type="match status" value="1"/>
</dbReference>
<dbReference type="Proteomes" id="UP000694501">
    <property type="component" value="Unassembled WGS sequence"/>
</dbReference>
<keyword evidence="4" id="KW-0812">Transmembrane</keyword>
<dbReference type="EC" id="3.4.21.89" evidence="4"/>
<keyword evidence="4" id="KW-0472">Membrane</keyword>
<dbReference type="CDD" id="cd06530">
    <property type="entry name" value="S26_SPase_I"/>
    <property type="match status" value="1"/>
</dbReference>
<evidence type="ECO:0000259" key="5">
    <source>
        <dbReference type="Pfam" id="PF10502"/>
    </source>
</evidence>
<dbReference type="EMBL" id="JAELVF020000001">
    <property type="protein sequence ID" value="MBU7596134.1"/>
    <property type="molecule type" value="Genomic_DNA"/>
</dbReference>
<evidence type="ECO:0000256" key="2">
    <source>
        <dbReference type="ARBA" id="ARBA00009370"/>
    </source>
</evidence>
<sequence>MSTDTEERAGRQARTGHAISSVAVALGCVLFLGGFAWGAYQYQPYTVPTDSMTPTVSAGERVLAQRIDGSEVRRGDVVVFEDPQWGDMPMLKRVVGVGGDKVVCCDGQGRLTVNGTPVEEPYRSGGKRASPTDFSATVPSGRLFLLGDKRDSSLDSREHLEDSAEGAVRRDTVRARVDATVWPMGDAGKVGRPPAFTELPGGVSAPGPLEPVLWTSGVGVVLILAGAAYGPFARRGGRQAAP</sequence>
<feature type="transmembrane region" description="Helical" evidence="4">
    <location>
        <begin position="21"/>
        <end position="40"/>
    </location>
</feature>
<dbReference type="InterPro" id="IPR019533">
    <property type="entry name" value="Peptidase_S26"/>
</dbReference>
<dbReference type="GO" id="GO:0005886">
    <property type="term" value="C:plasma membrane"/>
    <property type="evidence" value="ECO:0007669"/>
    <property type="project" value="UniProtKB-SubCell"/>
</dbReference>
<evidence type="ECO:0000313" key="6">
    <source>
        <dbReference type="EMBL" id="MBU7596134.1"/>
    </source>
</evidence>
<comment type="caution">
    <text evidence="4">Lacks conserved residue(s) required for the propagation of feature annotation.</text>
</comment>
<dbReference type="RefSeq" id="WP_211042052.1">
    <property type="nucleotide sequence ID" value="NZ_JAELVF020000001.1"/>
</dbReference>
<dbReference type="AlphaFoldDB" id="A0A949N2T4"/>
<comment type="catalytic activity">
    <reaction evidence="4">
        <text>Cleavage of hydrophobic, N-terminal signal or leader sequences from secreted and periplasmic proteins.</text>
        <dbReference type="EC" id="3.4.21.89"/>
    </reaction>
</comment>
<dbReference type="NCBIfam" id="TIGR02227">
    <property type="entry name" value="sigpep_I_bact"/>
    <property type="match status" value="1"/>
</dbReference>
<evidence type="ECO:0000256" key="3">
    <source>
        <dbReference type="PIRSR" id="PIRSR600223-1"/>
    </source>
</evidence>
<keyword evidence="4" id="KW-0645">Protease</keyword>
<dbReference type="InterPro" id="IPR036286">
    <property type="entry name" value="LexA/Signal_pep-like_sf"/>
</dbReference>
<name>A0A949N2T4_9ACTN</name>
<keyword evidence="4 6" id="KW-0378">Hydrolase</keyword>
<accession>A0A949N2T4</accession>
<reference evidence="6" key="1">
    <citation type="submission" date="2021-06" db="EMBL/GenBank/DDBJ databases">
        <title>Sequencing of actinobacteria type strains.</title>
        <authorList>
            <person name="Nguyen G.-S."/>
            <person name="Wentzel A."/>
        </authorList>
    </citation>
    <scope>NUCLEOTIDE SEQUENCE</scope>
    <source>
        <strain evidence="6">P38-E01</strain>
    </source>
</reference>
<feature type="active site" evidence="3">
    <location>
        <position position="92"/>
    </location>
</feature>
<comment type="similarity">
    <text evidence="2 4">Belongs to the peptidase S26 family.</text>
</comment>
<dbReference type="GO" id="GO:0004252">
    <property type="term" value="F:serine-type endopeptidase activity"/>
    <property type="evidence" value="ECO:0007669"/>
    <property type="project" value="InterPro"/>
</dbReference>
<proteinExistence type="inferred from homology"/>
<keyword evidence="4" id="KW-1133">Transmembrane helix</keyword>
<evidence type="ECO:0000256" key="4">
    <source>
        <dbReference type="RuleBase" id="RU362042"/>
    </source>
</evidence>
<feature type="transmembrane region" description="Helical" evidence="4">
    <location>
        <begin position="212"/>
        <end position="232"/>
    </location>
</feature>
<comment type="subcellular location">
    <subcellularLocation>
        <location evidence="1">Cell membrane</location>
        <topology evidence="1">Single-pass type II membrane protein</topology>
    </subcellularLocation>
    <subcellularLocation>
        <location evidence="4">Membrane</location>
        <topology evidence="4">Single-pass type II membrane protein</topology>
    </subcellularLocation>
</comment>
<organism evidence="6 7">
    <name type="scientific">Streptomyces tardus</name>
    <dbReference type="NCBI Taxonomy" id="2780544"/>
    <lineage>
        <taxon>Bacteria</taxon>
        <taxon>Bacillati</taxon>
        <taxon>Actinomycetota</taxon>
        <taxon>Actinomycetes</taxon>
        <taxon>Kitasatosporales</taxon>
        <taxon>Streptomycetaceae</taxon>
        <taxon>Streptomyces</taxon>
    </lineage>
</organism>
<dbReference type="PANTHER" id="PTHR43390">
    <property type="entry name" value="SIGNAL PEPTIDASE I"/>
    <property type="match status" value="1"/>
</dbReference>
<gene>
    <name evidence="6" type="primary">lepB</name>
    <name evidence="6" type="ORF">JGS22_000405</name>
</gene>
<keyword evidence="7" id="KW-1185">Reference proteome</keyword>
<evidence type="ECO:0000256" key="1">
    <source>
        <dbReference type="ARBA" id="ARBA00004401"/>
    </source>
</evidence>
<dbReference type="PANTHER" id="PTHR43390:SF1">
    <property type="entry name" value="CHLOROPLAST PROCESSING PEPTIDASE"/>
    <property type="match status" value="1"/>
</dbReference>
<feature type="active site" evidence="3">
    <location>
        <position position="51"/>
    </location>
</feature>
<dbReference type="GO" id="GO:0009003">
    <property type="term" value="F:signal peptidase activity"/>
    <property type="evidence" value="ECO:0007669"/>
    <property type="project" value="UniProtKB-EC"/>
</dbReference>
<feature type="domain" description="Peptidase S26" evidence="5">
    <location>
        <begin position="23"/>
        <end position="182"/>
    </location>
</feature>
<comment type="caution">
    <text evidence="6">The sequence shown here is derived from an EMBL/GenBank/DDBJ whole genome shotgun (WGS) entry which is preliminary data.</text>
</comment>
<protein>
    <recommendedName>
        <fullName evidence="4">Signal peptidase I</fullName>
        <ecNumber evidence="4">3.4.21.89</ecNumber>
    </recommendedName>
</protein>
<dbReference type="InterPro" id="IPR000223">
    <property type="entry name" value="Pept_S26A_signal_pept_1"/>
</dbReference>
<dbReference type="GO" id="GO:0006465">
    <property type="term" value="P:signal peptide processing"/>
    <property type="evidence" value="ECO:0007669"/>
    <property type="project" value="InterPro"/>
</dbReference>
<dbReference type="SUPFAM" id="SSF51306">
    <property type="entry name" value="LexA/Signal peptidase"/>
    <property type="match status" value="1"/>
</dbReference>
<dbReference type="PRINTS" id="PR00727">
    <property type="entry name" value="LEADERPTASE"/>
</dbReference>
<dbReference type="Pfam" id="PF10502">
    <property type="entry name" value="Peptidase_S26"/>
    <property type="match status" value="1"/>
</dbReference>
<evidence type="ECO:0000313" key="7">
    <source>
        <dbReference type="Proteomes" id="UP000694501"/>
    </source>
</evidence>